<dbReference type="GO" id="GO:0005737">
    <property type="term" value="C:cytoplasm"/>
    <property type="evidence" value="ECO:0007669"/>
    <property type="project" value="UniProtKB-SubCell"/>
</dbReference>
<comment type="similarity">
    <text evidence="1 7">Belongs to the DeoC/FbaB aldolase family. DeoC type 1 subfamily.</text>
</comment>
<dbReference type="Gene3D" id="3.20.20.70">
    <property type="entry name" value="Aldolase class I"/>
    <property type="match status" value="1"/>
</dbReference>
<dbReference type="PANTHER" id="PTHR10889">
    <property type="entry name" value="DEOXYRIBOSE-PHOSPHATE ALDOLASE"/>
    <property type="match status" value="1"/>
</dbReference>
<keyword evidence="4 7" id="KW-0704">Schiff base</keyword>
<dbReference type="OrthoDB" id="9778711at2"/>
<feature type="active site" description="Proton donor/acceptor" evidence="7">
    <location>
        <position position="89"/>
    </location>
</feature>
<evidence type="ECO:0000256" key="6">
    <source>
        <dbReference type="ARBA" id="ARBA00056337"/>
    </source>
</evidence>
<dbReference type="GO" id="GO:0004139">
    <property type="term" value="F:deoxyribose-phosphate aldolase activity"/>
    <property type="evidence" value="ECO:0007669"/>
    <property type="project" value="UniProtKB-UniRule"/>
</dbReference>
<dbReference type="PIRSF" id="PIRSF001357">
    <property type="entry name" value="DeoC"/>
    <property type="match status" value="1"/>
</dbReference>
<evidence type="ECO:0000256" key="5">
    <source>
        <dbReference type="ARBA" id="ARBA00048791"/>
    </source>
</evidence>
<dbReference type="SMART" id="SM01133">
    <property type="entry name" value="DeoC"/>
    <property type="match status" value="1"/>
</dbReference>
<dbReference type="RefSeq" id="WP_109730252.1">
    <property type="nucleotide sequence ID" value="NZ_BAAACK010000004.1"/>
</dbReference>
<dbReference type="EC" id="4.1.2.4" evidence="7"/>
<organism evidence="8 9">
    <name type="scientific">Faecalicatena orotica</name>
    <dbReference type="NCBI Taxonomy" id="1544"/>
    <lineage>
        <taxon>Bacteria</taxon>
        <taxon>Bacillati</taxon>
        <taxon>Bacillota</taxon>
        <taxon>Clostridia</taxon>
        <taxon>Lachnospirales</taxon>
        <taxon>Lachnospiraceae</taxon>
        <taxon>Faecalicatena</taxon>
    </lineage>
</organism>
<evidence type="ECO:0000313" key="8">
    <source>
        <dbReference type="EMBL" id="PWJ30601.1"/>
    </source>
</evidence>
<dbReference type="NCBIfam" id="TIGR00126">
    <property type="entry name" value="deoC"/>
    <property type="match status" value="1"/>
</dbReference>
<reference evidence="8 9" key="1">
    <citation type="submission" date="2018-05" db="EMBL/GenBank/DDBJ databases">
        <title>The Hungate 1000. A catalogue of reference genomes from the rumen microbiome.</title>
        <authorList>
            <person name="Kelly W."/>
        </authorList>
    </citation>
    <scope>NUCLEOTIDE SEQUENCE [LARGE SCALE GENOMIC DNA]</scope>
    <source>
        <strain evidence="8 9">NLAE-zl-C242</strain>
    </source>
</reference>
<feature type="active site" description="Proton donor/acceptor" evidence="7">
    <location>
        <position position="181"/>
    </location>
</feature>
<comment type="pathway">
    <text evidence="7">Carbohydrate degradation; 2-deoxy-D-ribose 1-phosphate degradation; D-glyceraldehyde 3-phosphate and acetaldehyde from 2-deoxy-alpha-D-ribose 1-phosphate: step 2/2.</text>
</comment>
<dbReference type="Pfam" id="PF01791">
    <property type="entry name" value="DeoC"/>
    <property type="match status" value="1"/>
</dbReference>
<name>A0A2Y9BEP0_9FIRM</name>
<comment type="catalytic activity">
    <reaction evidence="5 7">
        <text>2-deoxy-D-ribose 5-phosphate = D-glyceraldehyde 3-phosphate + acetaldehyde</text>
        <dbReference type="Rhea" id="RHEA:12821"/>
        <dbReference type="ChEBI" id="CHEBI:15343"/>
        <dbReference type="ChEBI" id="CHEBI:59776"/>
        <dbReference type="ChEBI" id="CHEBI:62877"/>
        <dbReference type="EC" id="4.1.2.4"/>
    </reaction>
</comment>
<dbReference type="InterPro" id="IPR011343">
    <property type="entry name" value="DeoC"/>
</dbReference>
<dbReference type="GO" id="GO:0016052">
    <property type="term" value="P:carbohydrate catabolic process"/>
    <property type="evidence" value="ECO:0007669"/>
    <property type="project" value="TreeGrafter"/>
</dbReference>
<dbReference type="InterPro" id="IPR013785">
    <property type="entry name" value="Aldolase_TIM"/>
</dbReference>
<dbReference type="InterPro" id="IPR002915">
    <property type="entry name" value="DeoC/FbaB/LacD_aldolase"/>
</dbReference>
<dbReference type="UniPathway" id="UPA00002">
    <property type="reaction ID" value="UER00468"/>
</dbReference>
<evidence type="ECO:0000256" key="2">
    <source>
        <dbReference type="ARBA" id="ARBA00022490"/>
    </source>
</evidence>
<sequence>MDYSKMIDHTILKPDASKAEVERLCREAIEYGFCSVCVNSSFVYYCAQLLKGSDVKVCTVVGFPLGAMSTEGKTAETLTAVNDGAQEIDMVVHIGMVKSREWEYVKQDIESVVEAAGGNAAVKVILETCLLTDEEKIRVCQIAKEAGAAFVKTSTGFSTGGATVHDVALMRKTVGPVMGVKASGGIRTLETAKKLTAAGADRLGTSSGVKIVKSQKAEEVKAERMKS</sequence>
<dbReference type="GO" id="GO:0006018">
    <property type="term" value="P:2-deoxyribose 1-phosphate catabolic process"/>
    <property type="evidence" value="ECO:0007669"/>
    <property type="project" value="UniProtKB-UniRule"/>
</dbReference>
<comment type="caution">
    <text evidence="8">The sequence shown here is derived from an EMBL/GenBank/DDBJ whole genome shotgun (WGS) entry which is preliminary data.</text>
</comment>
<dbReference type="Proteomes" id="UP000245845">
    <property type="component" value="Unassembled WGS sequence"/>
</dbReference>
<dbReference type="PANTHER" id="PTHR10889:SF1">
    <property type="entry name" value="DEOXYRIBOSE-PHOSPHATE ALDOLASE"/>
    <property type="match status" value="1"/>
</dbReference>
<keyword evidence="9" id="KW-1185">Reference proteome</keyword>
<dbReference type="EMBL" id="QGDL01000003">
    <property type="protein sequence ID" value="PWJ30601.1"/>
    <property type="molecule type" value="Genomic_DNA"/>
</dbReference>
<dbReference type="CDD" id="cd00959">
    <property type="entry name" value="DeoC"/>
    <property type="match status" value="1"/>
</dbReference>
<dbReference type="GO" id="GO:0009264">
    <property type="term" value="P:deoxyribonucleotide catabolic process"/>
    <property type="evidence" value="ECO:0007669"/>
    <property type="project" value="UniProtKB-UniRule"/>
</dbReference>
<dbReference type="InterPro" id="IPR028581">
    <property type="entry name" value="DeoC_typeI"/>
</dbReference>
<evidence type="ECO:0000256" key="3">
    <source>
        <dbReference type="ARBA" id="ARBA00023239"/>
    </source>
</evidence>
<keyword evidence="3 7" id="KW-0456">Lyase</keyword>
<dbReference type="AlphaFoldDB" id="A0A2Y9BEP0"/>
<evidence type="ECO:0000256" key="1">
    <source>
        <dbReference type="ARBA" id="ARBA00010936"/>
    </source>
</evidence>
<dbReference type="HAMAP" id="MF_00114">
    <property type="entry name" value="DeoC_type1"/>
    <property type="match status" value="1"/>
</dbReference>
<evidence type="ECO:0000313" key="9">
    <source>
        <dbReference type="Proteomes" id="UP000245845"/>
    </source>
</evidence>
<accession>A0A2Y9BEP0</accession>
<feature type="active site" description="Schiff-base intermediate with acetaldehyde" evidence="7">
    <location>
        <position position="152"/>
    </location>
</feature>
<comment type="function">
    <text evidence="6 7">Catalyzes a reversible aldol reaction between acetaldehyde and D-glyceraldehyde 3-phosphate to generate 2-deoxy-D-ribose 5-phosphate.</text>
</comment>
<gene>
    <name evidence="7" type="primary">deoC</name>
    <name evidence="8" type="ORF">A8806_1035</name>
</gene>
<evidence type="ECO:0000256" key="4">
    <source>
        <dbReference type="ARBA" id="ARBA00023270"/>
    </source>
</evidence>
<dbReference type="SUPFAM" id="SSF51569">
    <property type="entry name" value="Aldolase"/>
    <property type="match status" value="1"/>
</dbReference>
<keyword evidence="2 7" id="KW-0963">Cytoplasm</keyword>
<proteinExistence type="inferred from homology"/>
<evidence type="ECO:0000256" key="7">
    <source>
        <dbReference type="HAMAP-Rule" id="MF_00114"/>
    </source>
</evidence>
<protein>
    <recommendedName>
        <fullName evidence="7">Deoxyribose-phosphate aldolase</fullName>
        <shortName evidence="7">DERA</shortName>
        <ecNumber evidence="7">4.1.2.4</ecNumber>
    </recommendedName>
    <alternativeName>
        <fullName evidence="7">2-deoxy-D-ribose 5-phosphate aldolase</fullName>
    </alternativeName>
    <alternativeName>
        <fullName evidence="7">Phosphodeoxyriboaldolase</fullName>
        <shortName evidence="7">Deoxyriboaldolase</shortName>
    </alternativeName>
</protein>
<comment type="subcellular location">
    <subcellularLocation>
        <location evidence="7">Cytoplasm</location>
    </subcellularLocation>
</comment>
<dbReference type="FunFam" id="3.20.20.70:FF:000044">
    <property type="entry name" value="Deoxyribose-phosphate aldolase"/>
    <property type="match status" value="1"/>
</dbReference>